<dbReference type="InterPro" id="IPR016064">
    <property type="entry name" value="NAD/diacylglycerol_kinase_sf"/>
</dbReference>
<dbReference type="SUPFAM" id="SSF111331">
    <property type="entry name" value="NAD kinase/diacylglycerol kinase-like"/>
    <property type="match status" value="1"/>
</dbReference>
<proteinExistence type="predicted"/>
<evidence type="ECO:0000313" key="3">
    <source>
        <dbReference type="Proteomes" id="UP000260823"/>
    </source>
</evidence>
<dbReference type="GO" id="GO:0005829">
    <property type="term" value="C:cytosol"/>
    <property type="evidence" value="ECO:0007669"/>
    <property type="project" value="TreeGrafter"/>
</dbReference>
<dbReference type="EMBL" id="QWDE01000001">
    <property type="protein sequence ID" value="RFZ84583.1"/>
    <property type="molecule type" value="Genomic_DNA"/>
</dbReference>
<accession>A0A3E2NU94</accession>
<dbReference type="PROSITE" id="PS50146">
    <property type="entry name" value="DAGK"/>
    <property type="match status" value="1"/>
</dbReference>
<organism evidence="2 3">
    <name type="scientific">Mucilaginibacter terrenus</name>
    <dbReference type="NCBI Taxonomy" id="2482727"/>
    <lineage>
        <taxon>Bacteria</taxon>
        <taxon>Pseudomonadati</taxon>
        <taxon>Bacteroidota</taxon>
        <taxon>Sphingobacteriia</taxon>
        <taxon>Sphingobacteriales</taxon>
        <taxon>Sphingobacteriaceae</taxon>
        <taxon>Mucilaginibacter</taxon>
    </lineage>
</organism>
<evidence type="ECO:0000313" key="2">
    <source>
        <dbReference type="EMBL" id="RFZ84583.1"/>
    </source>
</evidence>
<comment type="caution">
    <text evidence="2">The sequence shown here is derived from an EMBL/GenBank/DDBJ whole genome shotgun (WGS) entry which is preliminary data.</text>
</comment>
<dbReference type="RefSeq" id="WP_117381470.1">
    <property type="nucleotide sequence ID" value="NZ_QWDE01000001.1"/>
</dbReference>
<dbReference type="Pfam" id="PF00781">
    <property type="entry name" value="DAGK_cat"/>
    <property type="match status" value="1"/>
</dbReference>
<dbReference type="Gene3D" id="2.60.200.40">
    <property type="match status" value="1"/>
</dbReference>
<dbReference type="Proteomes" id="UP000260823">
    <property type="component" value="Unassembled WGS sequence"/>
</dbReference>
<gene>
    <name evidence="2" type="ORF">DYU05_02920</name>
</gene>
<dbReference type="OrthoDB" id="9786026at2"/>
<dbReference type="SMART" id="SM00046">
    <property type="entry name" value="DAGKc"/>
    <property type="match status" value="1"/>
</dbReference>
<dbReference type="InterPro" id="IPR017438">
    <property type="entry name" value="ATP-NAD_kinase_N"/>
</dbReference>
<dbReference type="InterPro" id="IPR004363">
    <property type="entry name" value="Methylgl_synth"/>
</dbReference>
<dbReference type="PANTHER" id="PTHR30492">
    <property type="entry name" value="METHYLGLYOXAL SYNTHASE"/>
    <property type="match status" value="1"/>
</dbReference>
<keyword evidence="3" id="KW-1185">Reference proteome</keyword>
<dbReference type="InterPro" id="IPR001206">
    <property type="entry name" value="Diacylglycerol_kinase_cat_dom"/>
</dbReference>
<dbReference type="Pfam" id="PF19279">
    <property type="entry name" value="YegS_C"/>
    <property type="match status" value="1"/>
</dbReference>
<sequence length="296" mass="31727">MQPKNIHFIINPASGKEEPILSYINNAIKDTKIAWQVTVTTHEDDIYNTAKKLIGKTDIVVVYGGDGSITKVARALQGTPTPMGIIPGGTANVMSKELGIPQDAKEAIDLIVKGKFKVAEMDMGEANGDSFLLRINLGIMADMIINADPALKSKIGQVAYGITAAKTAAAAEQVSYNMTIDGKVITEEGVSLTVTNAGNMGFGNASLVEGISIFDGWLDVVLLTSADPLSLLQAAGTAFLNIDTDVVKHWRAKEVTIRLNKPTSYICDDCEEKAQKIEIKLLPKALKVLVPSEKNK</sequence>
<name>A0A3E2NU94_9SPHI</name>
<feature type="domain" description="DAGKc" evidence="1">
    <location>
        <begin position="1"/>
        <end position="130"/>
    </location>
</feature>
<dbReference type="Gene3D" id="3.40.50.10330">
    <property type="entry name" value="Probable inorganic polyphosphate/atp-NAD kinase, domain 1"/>
    <property type="match status" value="1"/>
</dbReference>
<dbReference type="InterPro" id="IPR045540">
    <property type="entry name" value="YegS/DAGK_C"/>
</dbReference>
<evidence type="ECO:0000259" key="1">
    <source>
        <dbReference type="PROSITE" id="PS50146"/>
    </source>
</evidence>
<dbReference type="GO" id="GO:0019242">
    <property type="term" value="P:methylglyoxal biosynthetic process"/>
    <property type="evidence" value="ECO:0007669"/>
    <property type="project" value="InterPro"/>
</dbReference>
<reference evidence="2 3" key="1">
    <citation type="submission" date="2018-08" db="EMBL/GenBank/DDBJ databases">
        <title>Mucilaginibacter terrae sp. nov., isolated from manganese diggings.</title>
        <authorList>
            <person name="Huang Y."/>
            <person name="Zhou Z."/>
        </authorList>
    </citation>
    <scope>NUCLEOTIDE SEQUENCE [LARGE SCALE GENOMIC DNA]</scope>
    <source>
        <strain evidence="2 3">ZH6</strain>
    </source>
</reference>
<dbReference type="PANTHER" id="PTHR30492:SF0">
    <property type="entry name" value="METHYLGLYOXAL SYNTHASE"/>
    <property type="match status" value="1"/>
</dbReference>
<protein>
    <recommendedName>
        <fullName evidence="1">DAGKc domain-containing protein</fullName>
    </recommendedName>
</protein>
<dbReference type="AlphaFoldDB" id="A0A3E2NU94"/>
<dbReference type="GO" id="GO:0016301">
    <property type="term" value="F:kinase activity"/>
    <property type="evidence" value="ECO:0007669"/>
    <property type="project" value="InterPro"/>
</dbReference>
<dbReference type="GO" id="GO:0008929">
    <property type="term" value="F:methylglyoxal synthase activity"/>
    <property type="evidence" value="ECO:0007669"/>
    <property type="project" value="InterPro"/>
</dbReference>